<comment type="caution">
    <text evidence="5">The sequence shown here is derived from an EMBL/GenBank/DDBJ whole genome shotgun (WGS) entry which is preliminary data.</text>
</comment>
<dbReference type="SUPFAM" id="SSF74853">
    <property type="entry name" value="Lamin A/C globular tail domain"/>
    <property type="match status" value="2"/>
</dbReference>
<feature type="domain" description="LTD" evidence="4">
    <location>
        <begin position="14"/>
        <end position="140"/>
    </location>
</feature>
<dbReference type="PROSITE" id="PS50093">
    <property type="entry name" value="PKD"/>
    <property type="match status" value="1"/>
</dbReference>
<feature type="compositionally biased region" description="Low complexity" evidence="1">
    <location>
        <begin position="187"/>
        <end position="197"/>
    </location>
</feature>
<sequence>MSKKIILFFISIIFFSGFHLTYANVVINEIMYAPQSGSNYEWVEIFNSGNTLVDLEGWRFFHGQDAVSSPSGPLTLRNGNTTILEPSEYAIIAKSPSVVTDYVWLNFSGMILSASTLSLPDGAENTYIAIASDTNKTISDSLIYDTSLGGSKDSGNSLQKIEGIWSGVTPTPGVANETMDPPSPLVGGSSDSSSASGGNTGEKNTKITEEQKIKVEITSPALVFANFPISFQAVILGRSGEQLRYGKYFWNFGDGISEEMKIVDAEKISHTYFYPGEYILSLEYFMNYYGDVPDASQKITIKVVKTDVVISAVGNEKDFFIELTNNTNYDTDISKWILSSDKKSFSLPRNTILGSKKKIIISAKITNFSILDKDTLRLITPQGEMVFDYPSSILPIVLVSTSSSLGGQTKTTIQPKISASQDSLAVQLVEARALNGQIPIENLSASVIESDVTKDGSGVMYPIIISLISIVFIGASAGAVYFVRQKRIVSNTGDDFNILEE</sequence>
<accession>A0A1F6WBV7</accession>
<evidence type="ECO:0008006" key="7">
    <source>
        <dbReference type="Google" id="ProtNLM"/>
    </source>
</evidence>
<dbReference type="InterPro" id="IPR000601">
    <property type="entry name" value="PKD_dom"/>
</dbReference>
<protein>
    <recommendedName>
        <fullName evidence="7">PKD domain-containing protein</fullName>
    </recommendedName>
</protein>
<keyword evidence="2" id="KW-1133">Transmembrane helix</keyword>
<evidence type="ECO:0000259" key="4">
    <source>
        <dbReference type="PROSITE" id="PS51841"/>
    </source>
</evidence>
<evidence type="ECO:0000256" key="2">
    <source>
        <dbReference type="SAM" id="Phobius"/>
    </source>
</evidence>
<dbReference type="InterPro" id="IPR036415">
    <property type="entry name" value="Lamin_tail_dom_sf"/>
</dbReference>
<reference evidence="5 6" key="1">
    <citation type="journal article" date="2016" name="Nat. Commun.">
        <title>Thousands of microbial genomes shed light on interconnected biogeochemical processes in an aquifer system.</title>
        <authorList>
            <person name="Anantharaman K."/>
            <person name="Brown C.T."/>
            <person name="Hug L.A."/>
            <person name="Sharon I."/>
            <person name="Castelle C.J."/>
            <person name="Probst A.J."/>
            <person name="Thomas B.C."/>
            <person name="Singh A."/>
            <person name="Wilkins M.J."/>
            <person name="Karaoz U."/>
            <person name="Brodie E.L."/>
            <person name="Williams K.H."/>
            <person name="Hubbard S.S."/>
            <person name="Banfield J.F."/>
        </authorList>
    </citation>
    <scope>NUCLEOTIDE SEQUENCE [LARGE SCALE GENOMIC DNA]</scope>
</reference>
<feature type="domain" description="PKD" evidence="3">
    <location>
        <begin position="248"/>
        <end position="282"/>
    </location>
</feature>
<dbReference type="InterPro" id="IPR001322">
    <property type="entry name" value="Lamin_tail_dom"/>
</dbReference>
<keyword evidence="2" id="KW-0812">Transmembrane</keyword>
<dbReference type="PROSITE" id="PS51841">
    <property type="entry name" value="LTD"/>
    <property type="match status" value="2"/>
</dbReference>
<dbReference type="EMBL" id="MFUJ01000013">
    <property type="protein sequence ID" value="OGI79364.1"/>
    <property type="molecule type" value="Genomic_DNA"/>
</dbReference>
<dbReference type="InterPro" id="IPR035986">
    <property type="entry name" value="PKD_dom_sf"/>
</dbReference>
<dbReference type="Pfam" id="PF00932">
    <property type="entry name" value="LTD"/>
    <property type="match status" value="1"/>
</dbReference>
<dbReference type="Gene3D" id="2.60.40.1260">
    <property type="entry name" value="Lamin Tail domain"/>
    <property type="match status" value="1"/>
</dbReference>
<name>A0A1F6WBV7_9BACT</name>
<organism evidence="5 6">
    <name type="scientific">Candidatus Nomurabacteria bacterium RIFCSPHIGHO2_12_FULL_37_29</name>
    <dbReference type="NCBI Taxonomy" id="1801759"/>
    <lineage>
        <taxon>Bacteria</taxon>
        <taxon>Candidatus Nomuraibacteriota</taxon>
    </lineage>
</organism>
<keyword evidence="2" id="KW-0472">Membrane</keyword>
<gene>
    <name evidence="5" type="ORF">A3F19_01430</name>
</gene>
<dbReference type="AlphaFoldDB" id="A0A1F6WBV7"/>
<dbReference type="Proteomes" id="UP000177052">
    <property type="component" value="Unassembled WGS sequence"/>
</dbReference>
<evidence type="ECO:0000313" key="6">
    <source>
        <dbReference type="Proteomes" id="UP000177052"/>
    </source>
</evidence>
<dbReference type="SUPFAM" id="SSF49299">
    <property type="entry name" value="PKD domain"/>
    <property type="match status" value="1"/>
</dbReference>
<feature type="transmembrane region" description="Helical" evidence="2">
    <location>
        <begin position="459"/>
        <end position="483"/>
    </location>
</feature>
<feature type="domain" description="LTD" evidence="4">
    <location>
        <begin position="293"/>
        <end position="439"/>
    </location>
</feature>
<proteinExistence type="predicted"/>
<evidence type="ECO:0000259" key="3">
    <source>
        <dbReference type="PROSITE" id="PS50093"/>
    </source>
</evidence>
<evidence type="ECO:0000313" key="5">
    <source>
        <dbReference type="EMBL" id="OGI79364.1"/>
    </source>
</evidence>
<evidence type="ECO:0000256" key="1">
    <source>
        <dbReference type="SAM" id="MobiDB-lite"/>
    </source>
</evidence>
<feature type="region of interest" description="Disordered" evidence="1">
    <location>
        <begin position="172"/>
        <end position="207"/>
    </location>
</feature>